<evidence type="ECO:0000313" key="2">
    <source>
        <dbReference type="Proteomes" id="UP000814140"/>
    </source>
</evidence>
<organism evidence="1 2">
    <name type="scientific">Artomyces pyxidatus</name>
    <dbReference type="NCBI Taxonomy" id="48021"/>
    <lineage>
        <taxon>Eukaryota</taxon>
        <taxon>Fungi</taxon>
        <taxon>Dikarya</taxon>
        <taxon>Basidiomycota</taxon>
        <taxon>Agaricomycotina</taxon>
        <taxon>Agaricomycetes</taxon>
        <taxon>Russulales</taxon>
        <taxon>Auriscalpiaceae</taxon>
        <taxon>Artomyces</taxon>
    </lineage>
</organism>
<keyword evidence="2" id="KW-1185">Reference proteome</keyword>
<sequence length="484" mass="54596">MSSSQPDPPPPQKPKSGARAALEFTGIPPSWFDKRPSLPSRNWLIFIAVTSSVIGYYSYDRRQSRLVREEYIARVRHLAEEPLHSLDFPRKVTVYGAKWPGDDEWDRSTRYFRKYVKPIFVAAAVDYQIIAGKRHGDLATRVANDIKSERRIALGLDPLPQPVMALPSHETPEKKRQRAMDGGIVVVGRPAFKEYMAGFRRGWTESLEKVDKEEVFARSLENDGRFDEPEAPEPTIVDSFEAEPLPTPSRLPQSRPGALFSPLNSMRAPPPPPSVPRKDPGADVLPPAQIPPQPPLLLVPFVNLVGLKLIPNMIWDFFNERHKVRAGAEAAFKLVMRETRPFVGPSHPTFASDLQSSPQTNTDLDFDKDAERFYKSSTASIPEEVEKARETYYKALVGKLATARELARGEREPSEAERNAPPPTEVELRAERLKKEMRWTEDVKGWEIVKPEAPVEWDERADGSLRVFVDPQSASFQSEVAKSS</sequence>
<comment type="caution">
    <text evidence="1">The sequence shown here is derived from an EMBL/GenBank/DDBJ whole genome shotgun (WGS) entry which is preliminary data.</text>
</comment>
<reference evidence="1" key="2">
    <citation type="journal article" date="2022" name="New Phytol.">
        <title>Evolutionary transition to the ectomycorrhizal habit in the genomes of a hyperdiverse lineage of mushroom-forming fungi.</title>
        <authorList>
            <person name="Looney B."/>
            <person name="Miyauchi S."/>
            <person name="Morin E."/>
            <person name="Drula E."/>
            <person name="Courty P.E."/>
            <person name="Kohler A."/>
            <person name="Kuo A."/>
            <person name="LaButti K."/>
            <person name="Pangilinan J."/>
            <person name="Lipzen A."/>
            <person name="Riley R."/>
            <person name="Andreopoulos W."/>
            <person name="He G."/>
            <person name="Johnson J."/>
            <person name="Nolan M."/>
            <person name="Tritt A."/>
            <person name="Barry K.W."/>
            <person name="Grigoriev I.V."/>
            <person name="Nagy L.G."/>
            <person name="Hibbett D."/>
            <person name="Henrissat B."/>
            <person name="Matheny P.B."/>
            <person name="Labbe J."/>
            <person name="Martin F.M."/>
        </authorList>
    </citation>
    <scope>NUCLEOTIDE SEQUENCE</scope>
    <source>
        <strain evidence="1">HHB10654</strain>
    </source>
</reference>
<name>A0ACB8T1I8_9AGAM</name>
<dbReference type="Proteomes" id="UP000814140">
    <property type="component" value="Unassembled WGS sequence"/>
</dbReference>
<evidence type="ECO:0000313" key="1">
    <source>
        <dbReference type="EMBL" id="KAI0062247.1"/>
    </source>
</evidence>
<accession>A0ACB8T1I8</accession>
<proteinExistence type="predicted"/>
<reference evidence="1" key="1">
    <citation type="submission" date="2021-03" db="EMBL/GenBank/DDBJ databases">
        <authorList>
            <consortium name="DOE Joint Genome Institute"/>
            <person name="Ahrendt S."/>
            <person name="Looney B.P."/>
            <person name="Miyauchi S."/>
            <person name="Morin E."/>
            <person name="Drula E."/>
            <person name="Courty P.E."/>
            <person name="Chicoki N."/>
            <person name="Fauchery L."/>
            <person name="Kohler A."/>
            <person name="Kuo A."/>
            <person name="Labutti K."/>
            <person name="Pangilinan J."/>
            <person name="Lipzen A."/>
            <person name="Riley R."/>
            <person name="Andreopoulos W."/>
            <person name="He G."/>
            <person name="Johnson J."/>
            <person name="Barry K.W."/>
            <person name="Grigoriev I.V."/>
            <person name="Nagy L."/>
            <person name="Hibbett D."/>
            <person name="Henrissat B."/>
            <person name="Matheny P.B."/>
            <person name="Labbe J."/>
            <person name="Martin F."/>
        </authorList>
    </citation>
    <scope>NUCLEOTIDE SEQUENCE</scope>
    <source>
        <strain evidence="1">HHB10654</strain>
    </source>
</reference>
<gene>
    <name evidence="1" type="ORF">BV25DRAFT_1991555</name>
</gene>
<protein>
    <submittedName>
        <fullName evidence="1">Uncharacterized protein</fullName>
    </submittedName>
</protein>
<dbReference type="EMBL" id="MU277208">
    <property type="protein sequence ID" value="KAI0062247.1"/>
    <property type="molecule type" value="Genomic_DNA"/>
</dbReference>